<dbReference type="GO" id="GO:0009279">
    <property type="term" value="C:cell outer membrane"/>
    <property type="evidence" value="ECO:0007669"/>
    <property type="project" value="UniProtKB-SubCell"/>
</dbReference>
<dbReference type="NCBIfam" id="NF010051">
    <property type="entry name" value="PRK13528.1"/>
    <property type="match status" value="1"/>
</dbReference>
<evidence type="ECO:0000256" key="3">
    <source>
        <dbReference type="ARBA" id="ARBA00022452"/>
    </source>
</evidence>
<feature type="signal peptide" evidence="12">
    <location>
        <begin position="1"/>
        <end position="27"/>
    </location>
</feature>
<dbReference type="PANTHER" id="PTHR30069">
    <property type="entry name" value="TONB-DEPENDENT OUTER MEMBRANE RECEPTOR"/>
    <property type="match status" value="1"/>
</dbReference>
<dbReference type="InterPro" id="IPR012910">
    <property type="entry name" value="Plug_dom"/>
</dbReference>
<dbReference type="AlphaFoldDB" id="A0A1Y5T6A6"/>
<evidence type="ECO:0000313" key="16">
    <source>
        <dbReference type="Proteomes" id="UP000193862"/>
    </source>
</evidence>
<keyword evidence="6 11" id="KW-0798">TonB box</keyword>
<feature type="chain" id="PRO_5012396187" evidence="12">
    <location>
        <begin position="28"/>
        <end position="745"/>
    </location>
</feature>
<evidence type="ECO:0000256" key="6">
    <source>
        <dbReference type="ARBA" id="ARBA00023077"/>
    </source>
</evidence>
<dbReference type="SUPFAM" id="SSF56935">
    <property type="entry name" value="Porins"/>
    <property type="match status" value="1"/>
</dbReference>
<keyword evidence="8 9" id="KW-0998">Cell outer membrane</keyword>
<keyword evidence="3 9" id="KW-1134">Transmembrane beta strand</keyword>
<dbReference type="GO" id="GO:0015344">
    <property type="term" value="F:siderophore uptake transmembrane transporter activity"/>
    <property type="evidence" value="ECO:0007669"/>
    <property type="project" value="TreeGrafter"/>
</dbReference>
<dbReference type="CDD" id="cd01347">
    <property type="entry name" value="ligand_gated_channel"/>
    <property type="match status" value="1"/>
</dbReference>
<gene>
    <name evidence="15" type="primary">pfeA</name>
    <name evidence="15" type="ORF">AQS8620_02509</name>
</gene>
<dbReference type="PANTHER" id="PTHR30069:SF51">
    <property type="entry name" value="FERRIENTEROBACTIN RECEPTOR"/>
    <property type="match status" value="1"/>
</dbReference>
<dbReference type="InterPro" id="IPR000531">
    <property type="entry name" value="Beta-barrel_TonB"/>
</dbReference>
<evidence type="ECO:0000259" key="14">
    <source>
        <dbReference type="Pfam" id="PF07715"/>
    </source>
</evidence>
<feature type="domain" description="TonB-dependent receptor-like beta-barrel" evidence="13">
    <location>
        <begin position="270"/>
        <end position="715"/>
    </location>
</feature>
<dbReference type="Gene3D" id="2.170.130.10">
    <property type="entry name" value="TonB-dependent receptor, plug domain"/>
    <property type="match status" value="1"/>
</dbReference>
<evidence type="ECO:0000259" key="13">
    <source>
        <dbReference type="Pfam" id="PF00593"/>
    </source>
</evidence>
<dbReference type="InterPro" id="IPR037066">
    <property type="entry name" value="Plug_dom_sf"/>
</dbReference>
<evidence type="ECO:0000256" key="12">
    <source>
        <dbReference type="SAM" id="SignalP"/>
    </source>
</evidence>
<evidence type="ECO:0000313" key="15">
    <source>
        <dbReference type="EMBL" id="SLN56887.1"/>
    </source>
</evidence>
<evidence type="ECO:0000256" key="1">
    <source>
        <dbReference type="ARBA" id="ARBA00004571"/>
    </source>
</evidence>
<dbReference type="InterPro" id="IPR058134">
    <property type="entry name" value="PirA/FepA/PfeA"/>
</dbReference>
<comment type="subcellular location">
    <subcellularLocation>
        <location evidence="1 9">Cell outer membrane</location>
        <topology evidence="1 9">Multi-pass membrane protein</topology>
    </subcellularLocation>
</comment>
<evidence type="ECO:0000256" key="8">
    <source>
        <dbReference type="ARBA" id="ARBA00023237"/>
    </source>
</evidence>
<dbReference type="Pfam" id="PF00593">
    <property type="entry name" value="TonB_dep_Rec_b-barrel"/>
    <property type="match status" value="1"/>
</dbReference>
<dbReference type="GO" id="GO:0042931">
    <property type="term" value="F:enterobactin transmembrane transporter activity"/>
    <property type="evidence" value="ECO:0007669"/>
    <property type="project" value="TreeGrafter"/>
</dbReference>
<dbReference type="PROSITE" id="PS52016">
    <property type="entry name" value="TONB_DEPENDENT_REC_3"/>
    <property type="match status" value="1"/>
</dbReference>
<keyword evidence="2 9" id="KW-0813">Transport</keyword>
<dbReference type="GO" id="GO:0044718">
    <property type="term" value="P:siderophore transmembrane transport"/>
    <property type="evidence" value="ECO:0007669"/>
    <property type="project" value="TreeGrafter"/>
</dbReference>
<dbReference type="InterPro" id="IPR039426">
    <property type="entry name" value="TonB-dep_rcpt-like"/>
</dbReference>
<evidence type="ECO:0000256" key="7">
    <source>
        <dbReference type="ARBA" id="ARBA00023136"/>
    </source>
</evidence>
<feature type="short sequence motif" description="TonB C-terminal box" evidence="10">
    <location>
        <begin position="728"/>
        <end position="745"/>
    </location>
</feature>
<dbReference type="Gene3D" id="2.40.170.20">
    <property type="entry name" value="TonB-dependent receptor, beta-barrel domain"/>
    <property type="match status" value="1"/>
</dbReference>
<dbReference type="EMBL" id="FWFS01000009">
    <property type="protein sequence ID" value="SLN56887.1"/>
    <property type="molecule type" value="Genomic_DNA"/>
</dbReference>
<dbReference type="OrthoDB" id="9796221at2"/>
<keyword evidence="7 9" id="KW-0472">Membrane</keyword>
<dbReference type="InterPro" id="IPR010917">
    <property type="entry name" value="TonB_rcpt_CS"/>
</dbReference>
<evidence type="ECO:0000256" key="9">
    <source>
        <dbReference type="PROSITE-ProRule" id="PRU01360"/>
    </source>
</evidence>
<reference evidence="15 16" key="1">
    <citation type="submission" date="2017-03" db="EMBL/GenBank/DDBJ databases">
        <authorList>
            <person name="Afonso C.L."/>
            <person name="Miller P.J."/>
            <person name="Scott M.A."/>
            <person name="Spackman E."/>
            <person name="Goraichik I."/>
            <person name="Dimitrov K.M."/>
            <person name="Suarez D.L."/>
            <person name="Swayne D.E."/>
        </authorList>
    </citation>
    <scope>NUCLEOTIDE SEQUENCE [LARGE SCALE GENOMIC DNA]</scope>
    <source>
        <strain evidence="15 16">CECT 8620</strain>
    </source>
</reference>
<comment type="similarity">
    <text evidence="9 11">Belongs to the TonB-dependent receptor family.</text>
</comment>
<organism evidence="15 16">
    <name type="scientific">Aquimixticola soesokkakensis</name>
    <dbReference type="NCBI Taxonomy" id="1519096"/>
    <lineage>
        <taxon>Bacteria</taxon>
        <taxon>Pseudomonadati</taxon>
        <taxon>Pseudomonadota</taxon>
        <taxon>Alphaproteobacteria</taxon>
        <taxon>Rhodobacterales</taxon>
        <taxon>Paracoccaceae</taxon>
        <taxon>Aquimixticola</taxon>
    </lineage>
</organism>
<evidence type="ECO:0000256" key="10">
    <source>
        <dbReference type="PROSITE-ProRule" id="PRU10144"/>
    </source>
</evidence>
<evidence type="ECO:0000256" key="2">
    <source>
        <dbReference type="ARBA" id="ARBA00022448"/>
    </source>
</evidence>
<feature type="domain" description="TonB-dependent receptor plug" evidence="14">
    <location>
        <begin position="59"/>
        <end position="172"/>
    </location>
</feature>
<dbReference type="RefSeq" id="WP_085837220.1">
    <property type="nucleotide sequence ID" value="NZ_FWFS01000009.1"/>
</dbReference>
<sequence length="745" mass="81086">MGKSTLLAGTALSLVVCMAFTPTTLHAQTLDAFSDDDVIVLDPIYIESYEEAVLQALGVSTISAEQLERTPVANDISEIVRKMPGVNLTGTSSSGQRGNNRQIDIRGMGPENTLILIDGKPVLSRTSVKVGRQGERDTRGDSNWVPAELIERIEVLRGPAAARYGSGSAGGVVNIITKKPETELVTLGLSYNQPQSDAEGSGYRANVMWAKPLSDTLTMRLTGNYNHTNSDDPDINAATCEDPEDCSAPAGSEGVINKDVTALFTWTPDAMNKFDFEYGYSRQGNIYAGDTQLSNPDETSSALAEDGAETNRMERFTTAITHTGDYGWGETNSYVQYEHTKNERLQEGTAGSTEGRINSTSEWNTSGLDVLTGKSEAIVQRSLLGKNASVTVGAEVRYERLDLGDYNETDLSFEFEDVAASAEDRDTVSDQLQIGAYAESNIEWNERLMLTPSLRVDWADTFGTNVSGGLNMAYELSPDWSLKGGVARAYKAPGLYQQSSSYIYNTRGNGCAYPYYRNGPCYVLGNEDLDPETSINSEIGVAYDNRNGLAGTLTYFHNDYHDKIQSGMTQVATLTEGDTTYRVYQWENIPNAKVSGLEGSLSARINDDILFSTNMTYMLESEQELELEDGSSVKVPLSLVPDYTINASVEWQATDRLSVTPSITHYGRIDAAQTSAATGYANDDTDSRDPYTLVNLALAYELSDRVNLSGGVTNVFDTTILRSGDGANTYNEPGRAVYIGLNANF</sequence>
<proteinExistence type="inferred from homology"/>
<dbReference type="Pfam" id="PF07715">
    <property type="entry name" value="Plug"/>
    <property type="match status" value="1"/>
</dbReference>
<dbReference type="NCBIfam" id="NF010048">
    <property type="entry name" value="PRK13524.1"/>
    <property type="match status" value="1"/>
</dbReference>
<keyword evidence="15" id="KW-0675">Receptor</keyword>
<dbReference type="GO" id="GO:0042912">
    <property type="term" value="F:colicin transmembrane transporter activity"/>
    <property type="evidence" value="ECO:0007669"/>
    <property type="project" value="TreeGrafter"/>
</dbReference>
<dbReference type="PROSITE" id="PS01156">
    <property type="entry name" value="TONB_DEPENDENT_REC_2"/>
    <property type="match status" value="1"/>
</dbReference>
<name>A0A1Y5T6A6_9RHOB</name>
<dbReference type="Proteomes" id="UP000193862">
    <property type="component" value="Unassembled WGS sequence"/>
</dbReference>
<dbReference type="InterPro" id="IPR036942">
    <property type="entry name" value="Beta-barrel_TonB_sf"/>
</dbReference>
<keyword evidence="16" id="KW-1185">Reference proteome</keyword>
<evidence type="ECO:0000256" key="4">
    <source>
        <dbReference type="ARBA" id="ARBA00022692"/>
    </source>
</evidence>
<accession>A0A1Y5T6A6</accession>
<protein>
    <submittedName>
        <fullName evidence="15">Ferric enterobactin receptor</fullName>
    </submittedName>
</protein>
<keyword evidence="5 12" id="KW-0732">Signal</keyword>
<evidence type="ECO:0000256" key="11">
    <source>
        <dbReference type="RuleBase" id="RU003357"/>
    </source>
</evidence>
<keyword evidence="4 9" id="KW-0812">Transmembrane</keyword>
<evidence type="ECO:0000256" key="5">
    <source>
        <dbReference type="ARBA" id="ARBA00022729"/>
    </source>
</evidence>